<dbReference type="Pfam" id="PF00196">
    <property type="entry name" value="GerE"/>
    <property type="match status" value="1"/>
</dbReference>
<evidence type="ECO:0000256" key="2">
    <source>
        <dbReference type="ARBA" id="ARBA00023125"/>
    </source>
</evidence>
<keyword evidence="2" id="KW-0238">DNA-binding</keyword>
<dbReference type="PROSITE" id="PS00622">
    <property type="entry name" value="HTH_LUXR_1"/>
    <property type="match status" value="1"/>
</dbReference>
<dbReference type="SMART" id="SM00421">
    <property type="entry name" value="HTH_LUXR"/>
    <property type="match status" value="1"/>
</dbReference>
<evidence type="ECO:0000256" key="3">
    <source>
        <dbReference type="ARBA" id="ARBA00023163"/>
    </source>
</evidence>
<dbReference type="InterPro" id="IPR036388">
    <property type="entry name" value="WH-like_DNA-bd_sf"/>
</dbReference>
<organism evidence="5 6">
    <name type="scientific">Pseudomonas chlororaphis</name>
    <dbReference type="NCBI Taxonomy" id="587753"/>
    <lineage>
        <taxon>Bacteria</taxon>
        <taxon>Pseudomonadati</taxon>
        <taxon>Pseudomonadota</taxon>
        <taxon>Gammaproteobacteria</taxon>
        <taxon>Pseudomonadales</taxon>
        <taxon>Pseudomonadaceae</taxon>
        <taxon>Pseudomonas</taxon>
    </lineage>
</organism>
<dbReference type="PANTHER" id="PTHR44688">
    <property type="entry name" value="DNA-BINDING TRANSCRIPTIONAL ACTIVATOR DEVR_DOSR"/>
    <property type="match status" value="1"/>
</dbReference>
<reference evidence="5 6" key="1">
    <citation type="submission" date="2016-12" db="EMBL/GenBank/DDBJ databases">
        <authorList>
            <person name="Song W.-J."/>
            <person name="Kurnit D.M."/>
        </authorList>
    </citation>
    <scope>NUCLEOTIDE SEQUENCE [LARGE SCALE GENOMIC DNA]</scope>
    <source>
        <strain evidence="5 6">PCL1601</strain>
    </source>
</reference>
<dbReference type="PRINTS" id="PR00038">
    <property type="entry name" value="HTHLUXR"/>
</dbReference>
<dbReference type="Gene3D" id="1.25.40.10">
    <property type="entry name" value="Tetratricopeptide repeat domain"/>
    <property type="match status" value="1"/>
</dbReference>
<protein>
    <submittedName>
        <fullName evidence="5">Helix-turn-helix transcriptional regulator</fullName>
    </submittedName>
</protein>
<name>A0A1Q8EVY3_9PSED</name>
<dbReference type="Proteomes" id="UP000185578">
    <property type="component" value="Unassembled WGS sequence"/>
</dbReference>
<dbReference type="PANTHER" id="PTHR44688:SF25">
    <property type="entry name" value="HTH LUXR-TYPE DOMAIN-CONTAINING PROTEIN"/>
    <property type="match status" value="1"/>
</dbReference>
<dbReference type="SUPFAM" id="SSF46894">
    <property type="entry name" value="C-terminal effector domain of the bipartite response regulators"/>
    <property type="match status" value="1"/>
</dbReference>
<dbReference type="Gene3D" id="1.10.10.10">
    <property type="entry name" value="Winged helix-like DNA-binding domain superfamily/Winged helix DNA-binding domain"/>
    <property type="match status" value="1"/>
</dbReference>
<dbReference type="EMBL" id="MSCT01000005">
    <property type="protein sequence ID" value="OLF55951.1"/>
    <property type="molecule type" value="Genomic_DNA"/>
</dbReference>
<dbReference type="AlphaFoldDB" id="A0A1Q8EVY3"/>
<evidence type="ECO:0000313" key="5">
    <source>
        <dbReference type="EMBL" id="OLF55951.1"/>
    </source>
</evidence>
<dbReference type="InterPro" id="IPR000792">
    <property type="entry name" value="Tscrpt_reg_LuxR_C"/>
</dbReference>
<evidence type="ECO:0000256" key="1">
    <source>
        <dbReference type="ARBA" id="ARBA00023015"/>
    </source>
</evidence>
<dbReference type="InterPro" id="IPR011990">
    <property type="entry name" value="TPR-like_helical_dom_sf"/>
</dbReference>
<dbReference type="RefSeq" id="WP_075117938.1">
    <property type="nucleotide sequence ID" value="NZ_MSCT01000005.1"/>
</dbReference>
<sequence length="845" mass="94017">MTAMLPCPGFLPRLSSHHLSRSRLSAPLLASTARVKLLCAPAGSGKSALLAECLLQAPAECRVYWLPLAGAVQTPGQLCAELARVLGLQDASEAALLGYLARIQSPAWLFLDDYCRVAAPQWDGLLDRLLALDNPALTWWLGGRRRPQCNWPRLLLDDQLYEYAGPELAFTQADIEQLLRQLPQALSSHTASRIFQRSAGWCAGVRIALLEGSDLAAVPCKQGRPNTLLEYLEHELFSVLPAELTEVWQVLAHLPRFNAPLCEHLFGAGEGARYLRELQELGCFIEPWEDSPQWLQVFAPLARLMRDEPWPAGRSWHRRACQWFAAGEDWQAAFEQALLAQEHEVAASLLQHFSIEHLFERENVALLLRLHEQQGDELMFASPQLLGLLTSALLFAGRFDRARHGIDQLARFAPQPSASAQRQLVARWQAQQGWLLHLQGQMAAAREHFLEALTELSASAWPIRLLCLSGLTQQALLRGELEAAHALSREALCLARAQDSLLFEALLELDHAQLLEQRGASHRAESLLAHVHELLSRQGNRASPLLGRIALRRGRLALRQGYGEQAAEHFQRGLELCLPSQDKRVLYGFLGQALLAANQGDYAQAFVCLRDAERLMQQRQIPDSVYRGVLLQVSSSLWLQQGRPELAHEALSRVLRHCRGPQAVQAPPASLELIPRVEYLLVLAEVYLHRAQAPVEALQRLLEQARQRGMLGLQTELHLALAEVAYLLGEWTLSARALGEGVELGARCNLQQPLHELRLRQPAMLEAPGGTEPEAPLPANGEGPLSQRELEVLRLIALGSSNQQIAEQLFISLHTVKTHARRIHSKLNVERRTQAVAKAKALGLM</sequence>
<gene>
    <name evidence="5" type="ORF">BTN82_04375</name>
</gene>
<proteinExistence type="predicted"/>
<evidence type="ECO:0000259" key="4">
    <source>
        <dbReference type="PROSITE" id="PS50043"/>
    </source>
</evidence>
<dbReference type="GO" id="GO:0006355">
    <property type="term" value="P:regulation of DNA-templated transcription"/>
    <property type="evidence" value="ECO:0007669"/>
    <property type="project" value="InterPro"/>
</dbReference>
<dbReference type="Pfam" id="PF17874">
    <property type="entry name" value="TPR_MalT"/>
    <property type="match status" value="1"/>
</dbReference>
<keyword evidence="3" id="KW-0804">Transcription</keyword>
<dbReference type="InterPro" id="IPR041617">
    <property type="entry name" value="TPR_MalT"/>
</dbReference>
<dbReference type="PROSITE" id="PS50043">
    <property type="entry name" value="HTH_LUXR_2"/>
    <property type="match status" value="1"/>
</dbReference>
<dbReference type="InterPro" id="IPR016032">
    <property type="entry name" value="Sig_transdc_resp-reg_C-effctor"/>
</dbReference>
<dbReference type="InterPro" id="IPR059106">
    <property type="entry name" value="WHD_MalT"/>
</dbReference>
<dbReference type="OrthoDB" id="1123107at2"/>
<keyword evidence="1" id="KW-0805">Transcription regulation</keyword>
<accession>A0A1Q8EVY3</accession>
<dbReference type="GO" id="GO:0003677">
    <property type="term" value="F:DNA binding"/>
    <property type="evidence" value="ECO:0007669"/>
    <property type="project" value="UniProtKB-KW"/>
</dbReference>
<dbReference type="SUPFAM" id="SSF48452">
    <property type="entry name" value="TPR-like"/>
    <property type="match status" value="1"/>
</dbReference>
<comment type="caution">
    <text evidence="5">The sequence shown here is derived from an EMBL/GenBank/DDBJ whole genome shotgun (WGS) entry which is preliminary data.</text>
</comment>
<feature type="domain" description="HTH luxR-type" evidence="4">
    <location>
        <begin position="778"/>
        <end position="843"/>
    </location>
</feature>
<dbReference type="Pfam" id="PF25873">
    <property type="entry name" value="WHD_MalT"/>
    <property type="match status" value="1"/>
</dbReference>
<evidence type="ECO:0000313" key="6">
    <source>
        <dbReference type="Proteomes" id="UP000185578"/>
    </source>
</evidence>
<dbReference type="CDD" id="cd06170">
    <property type="entry name" value="LuxR_C_like"/>
    <property type="match status" value="1"/>
</dbReference>